<dbReference type="PROSITE" id="PS50082">
    <property type="entry name" value="WD_REPEATS_2"/>
    <property type="match status" value="2"/>
</dbReference>
<feature type="compositionally biased region" description="Basic and acidic residues" evidence="9">
    <location>
        <begin position="81"/>
        <end position="93"/>
    </location>
</feature>
<dbReference type="InterPro" id="IPR015943">
    <property type="entry name" value="WD40/YVTN_repeat-like_dom_sf"/>
</dbReference>
<evidence type="ECO:0000256" key="1">
    <source>
        <dbReference type="ARBA" id="ARBA00006247"/>
    </source>
</evidence>
<feature type="repeat" description="WD" evidence="7">
    <location>
        <begin position="918"/>
        <end position="959"/>
    </location>
</feature>
<dbReference type="Gene3D" id="1.25.40.10">
    <property type="entry name" value="Tetratricopeptide repeat domain"/>
    <property type="match status" value="2"/>
</dbReference>
<keyword evidence="2 7" id="KW-0853">WD repeat</keyword>
<dbReference type="Gene3D" id="3.30.70.360">
    <property type="match status" value="1"/>
</dbReference>
<dbReference type="STRING" id="47428.A0A284RHK5"/>
<dbReference type="Pfam" id="PF00400">
    <property type="entry name" value="WD40"/>
    <property type="match status" value="1"/>
</dbReference>
<keyword evidence="6" id="KW-0378">Hydrolase</keyword>
<dbReference type="InterPro" id="IPR001680">
    <property type="entry name" value="WD40_rpt"/>
</dbReference>
<feature type="repeat" description="PPR" evidence="8">
    <location>
        <begin position="219"/>
        <end position="253"/>
    </location>
</feature>
<evidence type="ECO:0000256" key="5">
    <source>
        <dbReference type="ARBA" id="ARBA00022737"/>
    </source>
</evidence>
<dbReference type="PROSITE" id="PS50294">
    <property type="entry name" value="WD_REPEATS_REGION"/>
    <property type="match status" value="1"/>
</dbReference>
<evidence type="ECO:0000256" key="2">
    <source>
        <dbReference type="ARBA" id="ARBA00022574"/>
    </source>
</evidence>
<accession>A0A284RHK5</accession>
<comment type="similarity">
    <text evidence="1">Belongs to the peptidase M20A family.</text>
</comment>
<dbReference type="EMBL" id="FUEG01000009">
    <property type="protein sequence ID" value="SJL08240.1"/>
    <property type="molecule type" value="Genomic_DNA"/>
</dbReference>
<evidence type="ECO:0000256" key="3">
    <source>
        <dbReference type="ARBA" id="ARBA00022670"/>
    </source>
</evidence>
<dbReference type="InterPro" id="IPR002933">
    <property type="entry name" value="Peptidase_M20"/>
</dbReference>
<evidence type="ECO:0000256" key="6">
    <source>
        <dbReference type="ARBA" id="ARBA00022801"/>
    </source>
</evidence>
<dbReference type="InterPro" id="IPR011990">
    <property type="entry name" value="TPR-like_helical_dom_sf"/>
</dbReference>
<dbReference type="InterPro" id="IPR020472">
    <property type="entry name" value="WD40_PAC1"/>
</dbReference>
<dbReference type="SUPFAM" id="SSF53187">
    <property type="entry name" value="Zn-dependent exopeptidases"/>
    <property type="match status" value="1"/>
</dbReference>
<protein>
    <recommendedName>
        <fullName evidence="10">Peptidase M20 dimerisation domain-containing protein</fullName>
    </recommendedName>
</protein>
<dbReference type="InterPro" id="IPR011650">
    <property type="entry name" value="Peptidase_M20_dimer"/>
</dbReference>
<feature type="region of interest" description="Disordered" evidence="9">
    <location>
        <begin position="60"/>
        <end position="93"/>
    </location>
</feature>
<dbReference type="SMART" id="SM00320">
    <property type="entry name" value="WD40"/>
    <property type="match status" value="5"/>
</dbReference>
<dbReference type="PANTHER" id="PTHR43270">
    <property type="entry name" value="BETA-ALA-HIS DIPEPTIDASE"/>
    <property type="match status" value="1"/>
</dbReference>
<dbReference type="Pfam" id="PF07687">
    <property type="entry name" value="M20_dimer"/>
    <property type="match status" value="1"/>
</dbReference>
<keyword evidence="5" id="KW-0677">Repeat</keyword>
<sequence length="1705" mass="188925">MLPPALLEFTFARLTYRGSILGSDVVTTRSWPRRTGVRTMQQVVLASETSPVTLYPHLKAKQTPVKSSQDSKKPKGVGHLKIREGKAAAERPKSELARRVDALLQVAQKEEETVDHPTFSEEELLSLYEDILAGPETEMERQHESPTLEQRSSEDVEIVEAVYERLREQTLEEHLDPQSSKTPWMQYSTHRRILDQVGRLMDLVLQGEDAPLIPIVTLSIQEWNALIRICIHENDLESAERSLRLMKRTGVTLPEESINEVVKFYADNGDVSETERVLSSFVLGAPSDRQQHLHIRSHLRASPKAMPTSALAVLHAYEEQLNMPAQKTYTSLVTHMLSVKDSMANAQAWDLFYHMRYVAHPVPDAFLYTTMIRACASSFFTLRASEPERALDLWTEMTIDNNIAPTIASYNAIILTCARTGDKKYVHEAFRLAKEMLDSHRDAHGELLYVPDQHTFLALLEGAKRIGDLSRTRWILAQISRVSVEEPSLGVTIDEEVMMHVFHAYAAYDPPFKRGIALLLDESQKALASNDPAPNHQENSNVAVPPDSPSFAHVAPQSRTEVIAEAEILFGRILEDGGSSFDPTISFSNVELSTRLLNSYLSVHYKHGTLEAARKLFLSLFVELDIDRNARTFREALERCLYSHQKERQFALEFGEEIFKMWQEYEASGGAADARTVEKIHVAYIRLLTLTKNLDKALDQLRAFAAKYPPSALRHQPAKPGLRSTKTVLTGSRPLVRMTSAAEVPDSHVPPFVMFKDVDVLHSRLVASGNVEGIAYVKYVCKAYEWALRVRRDEALKAKPVNTESTALVDLEDAICGGTYSHSDCSEEKLLNTVYGGRDALTFSLSSMYGTAPVSPILDPSLSREISDGVLPRLVHSLHETNSSVLSLAASDDYIFSGSQNQDISVWDKRTYRLKDTLRGHTGSVLALVYAAEKEWLFSSSGDSTVRIWSTTTLNPIYVVDPYLETGAGDLFSLAWSPSLQTLYIGCQNTALQWLNLRTIPSQESVSSNTLCASDSGIFTPSGTPRKAHKFFDSYPQYERKPADIYANNPTGKRTPGYGTPVESDPSTAPHISIPASNVIDSAHFGYIYCLAIVEECEIGGVKLISGSGDESIKIWSCTSNGPVLEHEFTCSIGAVFALVTQGDTIYGGCQDGIVKVLDIETRSIVRTIIVQEGVDILSMSLLKSDLYVCLANGRIQRYSASFDCTASWKCHNGIVLSSILDDQSNGTPKLITGGNDDNIKIWNAIPPKTRSFQASGPQLLVADAPSRGETLEYALSKFISFPSVSSNLSNREDCRQAAIWLRKCLSQLGAQASLLPTGEGRNPLVLGTFRGLQTQTTKPRILFYGHYDVMAAPPEGWHSDPFVLTGRNGSLYGRGATDDKGPIMAVACGAAALLRRRSLAVDLVFLIEGEEECGSTGFENAVRMHKDAIGHIDAILVSNSMWITEEHPCITYGLRGVVHCDLEITSALPDLHSGVDGGGVVEPMDDMIKLLATLSDRQKGVQIPGFYDHVRPSSEEEKSNYKRLAEITNKPASSLSSRWREPSLTIHTIEVSGPQNSTVIPGTVKSQVSIRIVPDQDLDTISRSLCDYLTRSFEHLQSPNKFDVSLQKAADWWLGNLDDPWFKALEAAVREEWGVDPLHIREGGSIPSVPYLEKEFGCHALHLPLGQSSDQAHLPNERISLVNLQRGQSVIERFLLKVADANFA</sequence>
<organism evidence="11 12">
    <name type="scientific">Armillaria ostoyae</name>
    <name type="common">Armillaria root rot fungus</name>
    <dbReference type="NCBI Taxonomy" id="47428"/>
    <lineage>
        <taxon>Eukaryota</taxon>
        <taxon>Fungi</taxon>
        <taxon>Dikarya</taxon>
        <taxon>Basidiomycota</taxon>
        <taxon>Agaricomycotina</taxon>
        <taxon>Agaricomycetes</taxon>
        <taxon>Agaricomycetidae</taxon>
        <taxon>Agaricales</taxon>
        <taxon>Marasmiineae</taxon>
        <taxon>Physalacriaceae</taxon>
        <taxon>Armillaria</taxon>
    </lineage>
</organism>
<evidence type="ECO:0000256" key="4">
    <source>
        <dbReference type="ARBA" id="ARBA00022723"/>
    </source>
</evidence>
<dbReference type="Proteomes" id="UP000219338">
    <property type="component" value="Unassembled WGS sequence"/>
</dbReference>
<dbReference type="Gene3D" id="3.40.630.10">
    <property type="entry name" value="Zn peptidases"/>
    <property type="match status" value="1"/>
</dbReference>
<evidence type="ECO:0000313" key="11">
    <source>
        <dbReference type="EMBL" id="SJL08240.1"/>
    </source>
</evidence>
<feature type="domain" description="Peptidase M20 dimerisation" evidence="10">
    <location>
        <begin position="1454"/>
        <end position="1591"/>
    </location>
</feature>
<evidence type="ECO:0000313" key="12">
    <source>
        <dbReference type="Proteomes" id="UP000219338"/>
    </source>
</evidence>
<dbReference type="InterPro" id="IPR002885">
    <property type="entry name" value="PPR_rpt"/>
</dbReference>
<feature type="region of interest" description="Disordered" evidence="9">
    <location>
        <begin position="528"/>
        <end position="552"/>
    </location>
</feature>
<dbReference type="GO" id="GO:0006508">
    <property type="term" value="P:proteolysis"/>
    <property type="evidence" value="ECO:0007669"/>
    <property type="project" value="UniProtKB-KW"/>
</dbReference>
<dbReference type="GO" id="GO:0006751">
    <property type="term" value="P:glutathione catabolic process"/>
    <property type="evidence" value="ECO:0007669"/>
    <property type="project" value="TreeGrafter"/>
</dbReference>
<dbReference type="OrthoDB" id="7832001at2759"/>
<dbReference type="GO" id="GO:0046872">
    <property type="term" value="F:metal ion binding"/>
    <property type="evidence" value="ECO:0007669"/>
    <property type="project" value="UniProtKB-KW"/>
</dbReference>
<dbReference type="SUPFAM" id="SSF50978">
    <property type="entry name" value="WD40 repeat-like"/>
    <property type="match status" value="1"/>
</dbReference>
<evidence type="ECO:0000256" key="8">
    <source>
        <dbReference type="PROSITE-ProRule" id="PRU00708"/>
    </source>
</evidence>
<reference evidence="12" key="1">
    <citation type="journal article" date="2017" name="Nat. Ecol. Evol.">
        <title>Genome expansion and lineage-specific genetic innovations in the forest pathogenic fungi Armillaria.</title>
        <authorList>
            <person name="Sipos G."/>
            <person name="Prasanna A.N."/>
            <person name="Walter M.C."/>
            <person name="O'Connor E."/>
            <person name="Balint B."/>
            <person name="Krizsan K."/>
            <person name="Kiss B."/>
            <person name="Hess J."/>
            <person name="Varga T."/>
            <person name="Slot J."/>
            <person name="Riley R."/>
            <person name="Boka B."/>
            <person name="Rigling D."/>
            <person name="Barry K."/>
            <person name="Lee J."/>
            <person name="Mihaltcheva S."/>
            <person name="LaButti K."/>
            <person name="Lipzen A."/>
            <person name="Waldron R."/>
            <person name="Moloney N.M."/>
            <person name="Sperisen C."/>
            <person name="Kredics L."/>
            <person name="Vagvoelgyi C."/>
            <person name="Patrignani A."/>
            <person name="Fitzpatrick D."/>
            <person name="Nagy I."/>
            <person name="Doyle S."/>
            <person name="Anderson J.B."/>
            <person name="Grigoriev I.V."/>
            <person name="Gueldener U."/>
            <person name="Muensterkoetter M."/>
            <person name="Nagy L.G."/>
        </authorList>
    </citation>
    <scope>NUCLEOTIDE SEQUENCE [LARGE SCALE GENOMIC DNA]</scope>
    <source>
        <strain evidence="12">C18/9</strain>
    </source>
</reference>
<keyword evidence="4" id="KW-0479">Metal-binding</keyword>
<dbReference type="GO" id="GO:0008233">
    <property type="term" value="F:peptidase activity"/>
    <property type="evidence" value="ECO:0007669"/>
    <property type="project" value="UniProtKB-KW"/>
</dbReference>
<proteinExistence type="inferred from homology"/>
<dbReference type="InterPro" id="IPR036322">
    <property type="entry name" value="WD40_repeat_dom_sf"/>
</dbReference>
<feature type="repeat" description="WD" evidence="7">
    <location>
        <begin position="876"/>
        <end position="917"/>
    </location>
</feature>
<dbReference type="PANTHER" id="PTHR43270:SF8">
    <property type="entry name" value="DI- AND TRIPEPTIDASE DUG2-RELATED"/>
    <property type="match status" value="1"/>
</dbReference>
<dbReference type="PRINTS" id="PR00320">
    <property type="entry name" value="GPROTEINBRPT"/>
</dbReference>
<keyword evidence="3" id="KW-0645">Protease</keyword>
<dbReference type="Gene3D" id="2.130.10.10">
    <property type="entry name" value="YVTN repeat-like/Quinoprotein amine dehydrogenase"/>
    <property type="match status" value="2"/>
</dbReference>
<dbReference type="InterPro" id="IPR051458">
    <property type="entry name" value="Cyt/Met_Dipeptidase"/>
</dbReference>
<gene>
    <name evidence="11" type="ORF">ARMOST_11603</name>
</gene>
<evidence type="ECO:0000256" key="9">
    <source>
        <dbReference type="SAM" id="MobiDB-lite"/>
    </source>
</evidence>
<name>A0A284RHK5_ARMOS</name>
<dbReference type="PROSITE" id="PS51375">
    <property type="entry name" value="PPR"/>
    <property type="match status" value="1"/>
</dbReference>
<evidence type="ECO:0000256" key="7">
    <source>
        <dbReference type="PROSITE-ProRule" id="PRU00221"/>
    </source>
</evidence>
<keyword evidence="12" id="KW-1185">Reference proteome</keyword>
<dbReference type="Pfam" id="PF01546">
    <property type="entry name" value="Peptidase_M20"/>
    <property type="match status" value="1"/>
</dbReference>
<evidence type="ECO:0000259" key="10">
    <source>
        <dbReference type="Pfam" id="PF07687"/>
    </source>
</evidence>